<name>A0A512HLC0_9HYPH</name>
<gene>
    <name evidence="3" type="ORF">RNA01_31320</name>
</gene>
<evidence type="ECO:0000313" key="3">
    <source>
        <dbReference type="EMBL" id="GEO86200.1"/>
    </source>
</evidence>
<evidence type="ECO:0000313" key="4">
    <source>
        <dbReference type="Proteomes" id="UP000321717"/>
    </source>
</evidence>
<keyword evidence="4" id="KW-1185">Reference proteome</keyword>
<sequence length="65" mass="7395">MMPEKLRDDDRGIDRQTREMAHEGKLDTDPGSMVPPRWRASTVIVVLIILMTLLIMLGFILSRSA</sequence>
<feature type="compositionally biased region" description="Basic and acidic residues" evidence="1">
    <location>
        <begin position="1"/>
        <end position="28"/>
    </location>
</feature>
<keyword evidence="2" id="KW-0812">Transmembrane</keyword>
<dbReference type="Proteomes" id="UP000321717">
    <property type="component" value="Unassembled WGS sequence"/>
</dbReference>
<proteinExistence type="predicted"/>
<dbReference type="AlphaFoldDB" id="A0A512HLC0"/>
<organism evidence="3 4">
    <name type="scientific">Ciceribacter naphthalenivorans</name>
    <dbReference type="NCBI Taxonomy" id="1118451"/>
    <lineage>
        <taxon>Bacteria</taxon>
        <taxon>Pseudomonadati</taxon>
        <taxon>Pseudomonadota</taxon>
        <taxon>Alphaproteobacteria</taxon>
        <taxon>Hyphomicrobiales</taxon>
        <taxon>Rhizobiaceae</taxon>
        <taxon>Ciceribacter</taxon>
    </lineage>
</organism>
<accession>A0A512HLC0</accession>
<evidence type="ECO:0000256" key="1">
    <source>
        <dbReference type="SAM" id="MobiDB-lite"/>
    </source>
</evidence>
<evidence type="ECO:0000256" key="2">
    <source>
        <dbReference type="SAM" id="Phobius"/>
    </source>
</evidence>
<keyword evidence="2" id="KW-1133">Transmembrane helix</keyword>
<comment type="caution">
    <text evidence="3">The sequence shown here is derived from an EMBL/GenBank/DDBJ whole genome shotgun (WGS) entry which is preliminary data.</text>
</comment>
<reference evidence="3 4" key="1">
    <citation type="submission" date="2019-07" db="EMBL/GenBank/DDBJ databases">
        <title>Whole genome shotgun sequence of Rhizobium naphthalenivorans NBRC 107585.</title>
        <authorList>
            <person name="Hosoyama A."/>
            <person name="Uohara A."/>
            <person name="Ohji S."/>
            <person name="Ichikawa N."/>
        </authorList>
    </citation>
    <scope>NUCLEOTIDE SEQUENCE [LARGE SCALE GENOMIC DNA]</scope>
    <source>
        <strain evidence="3 4">NBRC 107585</strain>
    </source>
</reference>
<keyword evidence="2" id="KW-0472">Membrane</keyword>
<dbReference type="EMBL" id="BJZP01000017">
    <property type="protein sequence ID" value="GEO86200.1"/>
    <property type="molecule type" value="Genomic_DNA"/>
</dbReference>
<feature type="transmembrane region" description="Helical" evidence="2">
    <location>
        <begin position="40"/>
        <end position="61"/>
    </location>
</feature>
<feature type="region of interest" description="Disordered" evidence="1">
    <location>
        <begin position="1"/>
        <end position="33"/>
    </location>
</feature>
<protein>
    <submittedName>
        <fullName evidence="3">Uncharacterized protein</fullName>
    </submittedName>
</protein>